<gene>
    <name evidence="2" type="primary">Contig15546.g16571</name>
    <name evidence="2" type="ORF">STYLEM_1768</name>
</gene>
<sequence>MAMIQNDAKDLEKKRQELDKLFQKLCNERAQDFNNILFSQQLNELTSYVDGLQKSSKVLKDELMSQTNLFNFRQLEFKSLYYQELIEGLQIFEKIERMIEEVEFLSGQQNLLSASQKFRELKAFTTDTPEIKQILQEFGVQEMIRKRIQEKQRILMDQINSNLVDFLFMTNNSSSEACKKRMQMIQKYFEPKFDKYEDYESLLEYVCKEFGDVKKIQEQFQKIHKKQLECANKATELINTQLQLNDEMVATGLLCLQKDSQKAIEEQNVAYLSLLLISFKKICDDHTVQEYLRTQMDNQMQKLFQNLLEILSLQQKTSFSKTVKNRAMGGIDNDVISELIQIDGQMLRQATQVIHQIFFSFQQNLSYFMIIDKQEQTNIVENGISLDYVNIFFYYFKFLIQILFDHDKRMKEFNLKNGISEETQQQIQQQTNGTGQKKPIVEKNMRFSFRNKEDMESFLVDQVRLKLDFYKTMEEIIVPTLLKKNISFVMTLGSRLIFMIDGLVDQVEENFNKESQNKQQILAFKGWMKRFIITNYEIFLDYYKNHSEFVAQKCFSRTLNPQNLVKTGIQDEKVLVNQSQIIQQSLFGNDIKQSMQQISKASIIGRINQSTNDNSSSMWAIFDYITSFSYVSQLAVEKIPLEDKSKQDQASFRQEILESVNKVMKKVLDKMNIVVNLCFNGSHRDVFFPMKLYTSERESYYFRGLIKREDLKTVKKEKSIPNETIDDQEFLYKPKLAMQNDLLSNSMTTLTLMMQIYMKINEVAIKEFGSCYQFISSQKLWEQLLSENCKKEYNRTFEGLQSLVYEILIFLRCEFTARAFSHMREMTRIDFTGVSGATSRVEPFVQTLIRDLKILSNFVSQYLSQVEVISINSILIQIFYLFSHLQKLVFKLYGFYVRFIKRQEIDESGFQRLKKSLFQLKIEFDMIVPKLLSESSPQIKSIVDQFKVEIAREYEKTIYILQLLICDEEEIEDKIKENDYGLTEKDFGALSGIQQSYAQSQSY</sequence>
<evidence type="ECO:0000256" key="1">
    <source>
        <dbReference type="SAM" id="Coils"/>
    </source>
</evidence>
<dbReference type="AlphaFoldDB" id="A0A077ZSG0"/>
<evidence type="ECO:0000313" key="2">
    <source>
        <dbReference type="EMBL" id="CDW72803.1"/>
    </source>
</evidence>
<keyword evidence="1" id="KW-0175">Coiled coil</keyword>
<evidence type="ECO:0000313" key="3">
    <source>
        <dbReference type="Proteomes" id="UP000039865"/>
    </source>
</evidence>
<proteinExistence type="predicted"/>
<dbReference type="InParanoid" id="A0A077ZSG0"/>
<dbReference type="OrthoDB" id="10498253at2759"/>
<keyword evidence="3" id="KW-1185">Reference proteome</keyword>
<dbReference type="EMBL" id="CCKQ01001681">
    <property type="protein sequence ID" value="CDW72803.1"/>
    <property type="molecule type" value="Genomic_DNA"/>
</dbReference>
<protein>
    <submittedName>
        <fullName evidence="2">Uncharacterized protein</fullName>
    </submittedName>
</protein>
<accession>A0A077ZSG0</accession>
<reference evidence="2 3" key="1">
    <citation type="submission" date="2014-06" db="EMBL/GenBank/DDBJ databases">
        <authorList>
            <person name="Swart Estienne"/>
        </authorList>
    </citation>
    <scope>NUCLEOTIDE SEQUENCE [LARGE SCALE GENOMIC DNA]</scope>
    <source>
        <strain evidence="2 3">130c</strain>
    </source>
</reference>
<name>A0A077ZSG0_STYLE</name>
<dbReference type="Proteomes" id="UP000039865">
    <property type="component" value="Unassembled WGS sequence"/>
</dbReference>
<organism evidence="2 3">
    <name type="scientific">Stylonychia lemnae</name>
    <name type="common">Ciliate</name>
    <dbReference type="NCBI Taxonomy" id="5949"/>
    <lineage>
        <taxon>Eukaryota</taxon>
        <taxon>Sar</taxon>
        <taxon>Alveolata</taxon>
        <taxon>Ciliophora</taxon>
        <taxon>Intramacronucleata</taxon>
        <taxon>Spirotrichea</taxon>
        <taxon>Stichotrichia</taxon>
        <taxon>Sporadotrichida</taxon>
        <taxon>Oxytrichidae</taxon>
        <taxon>Stylonychinae</taxon>
        <taxon>Stylonychia</taxon>
    </lineage>
</organism>
<feature type="coiled-coil region" evidence="1">
    <location>
        <begin position="1"/>
        <end position="28"/>
    </location>
</feature>